<evidence type="ECO:0000313" key="1">
    <source>
        <dbReference type="EMBL" id="KRM05382.1"/>
    </source>
</evidence>
<protein>
    <submittedName>
        <fullName evidence="1">Uncharacterized protein</fullName>
    </submittedName>
</protein>
<sequence>MDFYLKDESLFNDASGIILLNMAVDWYIHKQLHIGAAIGSFLYSAGGGIIL</sequence>
<comment type="caution">
    <text evidence="1">The sequence shown here is derived from an EMBL/GenBank/DDBJ whole genome shotgun (WGS) entry which is preliminary data.</text>
</comment>
<reference evidence="1 2" key="1">
    <citation type="journal article" date="2015" name="Genome Announc.">
        <title>Expanding the biotechnology potential of lactobacilli through comparative genomics of 213 strains and associated genera.</title>
        <authorList>
            <person name="Sun Z."/>
            <person name="Harris H.M."/>
            <person name="McCann A."/>
            <person name="Guo C."/>
            <person name="Argimon S."/>
            <person name="Zhang W."/>
            <person name="Yang X."/>
            <person name="Jeffery I.B."/>
            <person name="Cooney J.C."/>
            <person name="Kagawa T.F."/>
            <person name="Liu W."/>
            <person name="Song Y."/>
            <person name="Salvetti E."/>
            <person name="Wrobel A."/>
            <person name="Rasinkangas P."/>
            <person name="Parkhill J."/>
            <person name="Rea M.C."/>
            <person name="O'Sullivan O."/>
            <person name="Ritari J."/>
            <person name="Douillard F.P."/>
            <person name="Paul Ross R."/>
            <person name="Yang R."/>
            <person name="Briner A.E."/>
            <person name="Felis G.E."/>
            <person name="de Vos W.M."/>
            <person name="Barrangou R."/>
            <person name="Klaenhammer T.R."/>
            <person name="Caufield P.W."/>
            <person name="Cui Y."/>
            <person name="Zhang H."/>
            <person name="O'Toole P.W."/>
        </authorList>
    </citation>
    <scope>NUCLEOTIDE SEQUENCE [LARGE SCALE GENOMIC DNA]</scope>
    <source>
        <strain evidence="1 2">DSM 16761</strain>
    </source>
</reference>
<gene>
    <name evidence="1" type="ORF">FC59_GL000076</name>
</gene>
<dbReference type="EMBL" id="AZFU01000011">
    <property type="protein sequence ID" value="KRM05382.1"/>
    <property type="molecule type" value="Genomic_DNA"/>
</dbReference>
<dbReference type="AlphaFoldDB" id="A0A0R1VRY6"/>
<name>A0A0R1VRY6_9LACO</name>
<proteinExistence type="predicted"/>
<evidence type="ECO:0000313" key="2">
    <source>
        <dbReference type="Proteomes" id="UP000051307"/>
    </source>
</evidence>
<organism evidence="1 2">
    <name type="scientific">Lactobacillus kitasatonis DSM 16761 = JCM 1039</name>
    <dbReference type="NCBI Taxonomy" id="1423767"/>
    <lineage>
        <taxon>Bacteria</taxon>
        <taxon>Bacillati</taxon>
        <taxon>Bacillota</taxon>
        <taxon>Bacilli</taxon>
        <taxon>Lactobacillales</taxon>
        <taxon>Lactobacillaceae</taxon>
        <taxon>Lactobacillus</taxon>
    </lineage>
</organism>
<dbReference type="Proteomes" id="UP000051307">
    <property type="component" value="Unassembled WGS sequence"/>
</dbReference>
<accession>A0A0R1VRY6</accession>
<dbReference type="PATRIC" id="fig|1423767.3.peg.83"/>